<dbReference type="InterPro" id="IPR023631">
    <property type="entry name" value="Amidase_dom"/>
</dbReference>
<dbReference type="EMBL" id="VDFM01000006">
    <property type="protein sequence ID" value="MQS52617.1"/>
    <property type="molecule type" value="Genomic_DNA"/>
</dbReference>
<comment type="similarity">
    <text evidence="1">Belongs to the amidase family.</text>
</comment>
<comment type="caution">
    <text evidence="5">The sequence shown here is derived from an EMBL/GenBank/DDBJ whole genome shotgun (WGS) entry which is preliminary data.</text>
</comment>
<organism evidence="5 6">
    <name type="scientific">Companilactobacillus mishanensis</name>
    <dbReference type="NCBI Taxonomy" id="2486008"/>
    <lineage>
        <taxon>Bacteria</taxon>
        <taxon>Bacillati</taxon>
        <taxon>Bacillota</taxon>
        <taxon>Bacilli</taxon>
        <taxon>Lactobacillales</taxon>
        <taxon>Lactobacillaceae</taxon>
        <taxon>Companilactobacillus</taxon>
    </lineage>
</organism>
<evidence type="ECO:0000259" key="4">
    <source>
        <dbReference type="Pfam" id="PF01425"/>
    </source>
</evidence>
<evidence type="ECO:0000256" key="2">
    <source>
        <dbReference type="SAM" id="MobiDB-lite"/>
    </source>
</evidence>
<feature type="domain" description="Amidase" evidence="4">
    <location>
        <begin position="102"/>
        <end position="531"/>
    </location>
</feature>
<dbReference type="Pfam" id="PF01425">
    <property type="entry name" value="Amidase"/>
    <property type="match status" value="1"/>
</dbReference>
<protein>
    <submittedName>
        <fullName evidence="5">Amidase</fullName>
    </submittedName>
</protein>
<evidence type="ECO:0000313" key="5">
    <source>
        <dbReference type="EMBL" id="MQS52617.1"/>
    </source>
</evidence>
<dbReference type="InterPro" id="IPR036928">
    <property type="entry name" value="AS_sf"/>
</dbReference>
<dbReference type="OrthoDB" id="9811471at2"/>
<dbReference type="RefSeq" id="WP_153383103.1">
    <property type="nucleotide sequence ID" value="NZ_VDFM01000006.1"/>
</dbReference>
<name>A0A5P0ZIY3_9LACO</name>
<accession>A0A5P0ZIY3</accession>
<evidence type="ECO:0000313" key="6">
    <source>
        <dbReference type="Proteomes" id="UP000380386"/>
    </source>
</evidence>
<sequence length="552" mass="59939">MSKHNWGKYLIRFSTVLAVAAMSIPANLAFATTTSVSAPAPEETGSTTATQNPETNASTDIKTTNTAKESAVSDFTLQDYENSTATELAQAVRSGKVTSVQLVNFAYQEIAAKDPELHAMITLRKNQALQEASELKDTGQPFYGVPLLLKGLGHKIVGGSASNGLIYAKDIVADKNSDVTKAFQDAGFIIVGQTNYPELGLKNITNSKLYGPTGNAWNPNYQSGGSSGGSASGVAAGYAPVATGSDAGGSIRIPASWNGIVGLKPSPGIMKWSKEVHHVQTSHFAETKNMTDTVKLFNNLVDVDLPDVPFKPDKVRIAYTTQSPVKTSVSSDAVKAVENAVKFLRDRGFEVDKVAYPIDGVKLMHNYYTLGSEGMDSIDKLSMAQQKRHLQIDDVDWTTWALYQYGKDTNEADYKAAWDSIDAATDKMEEFHQKYQLFLTPTNAYTAPKVNDTIMKDSDISAIKRIDKMTKQQKSDLVYKQWLPALTYTPFTQQANLTGEPAISLPTYVSSDGLPLGIQFNAARNQDRLLLSVGQYFESNGQFKVKAAALGD</sequence>
<evidence type="ECO:0000256" key="3">
    <source>
        <dbReference type="SAM" id="SignalP"/>
    </source>
</evidence>
<gene>
    <name evidence="5" type="ORF">FHL02_06245</name>
</gene>
<feature type="compositionally biased region" description="Polar residues" evidence="2">
    <location>
        <begin position="44"/>
        <end position="65"/>
    </location>
</feature>
<dbReference type="PROSITE" id="PS00571">
    <property type="entry name" value="AMIDASES"/>
    <property type="match status" value="1"/>
</dbReference>
<feature type="region of interest" description="Disordered" evidence="2">
    <location>
        <begin position="36"/>
        <end position="65"/>
    </location>
</feature>
<evidence type="ECO:0000256" key="1">
    <source>
        <dbReference type="ARBA" id="ARBA00009199"/>
    </source>
</evidence>
<dbReference type="PANTHER" id="PTHR11895">
    <property type="entry name" value="TRANSAMIDASE"/>
    <property type="match status" value="1"/>
</dbReference>
<dbReference type="Gene3D" id="3.90.1300.10">
    <property type="entry name" value="Amidase signature (AS) domain"/>
    <property type="match status" value="1"/>
</dbReference>
<dbReference type="AlphaFoldDB" id="A0A5P0ZIY3"/>
<keyword evidence="3" id="KW-0732">Signal</keyword>
<dbReference type="GO" id="GO:0003824">
    <property type="term" value="F:catalytic activity"/>
    <property type="evidence" value="ECO:0007669"/>
    <property type="project" value="InterPro"/>
</dbReference>
<dbReference type="PANTHER" id="PTHR11895:SF7">
    <property type="entry name" value="GLUTAMYL-TRNA(GLN) AMIDOTRANSFERASE SUBUNIT A, MITOCHONDRIAL"/>
    <property type="match status" value="1"/>
</dbReference>
<dbReference type="SUPFAM" id="SSF75304">
    <property type="entry name" value="Amidase signature (AS) enzymes"/>
    <property type="match status" value="1"/>
</dbReference>
<feature type="signal peptide" evidence="3">
    <location>
        <begin position="1"/>
        <end position="31"/>
    </location>
</feature>
<feature type="chain" id="PRO_5024299362" evidence="3">
    <location>
        <begin position="32"/>
        <end position="552"/>
    </location>
</feature>
<dbReference type="Proteomes" id="UP000380386">
    <property type="component" value="Unassembled WGS sequence"/>
</dbReference>
<proteinExistence type="inferred from homology"/>
<reference evidence="5 6" key="1">
    <citation type="journal article" date="2019" name="Syst. Appl. Microbiol.">
        <title>Polyphasic characterization of two novel Lactobacillus spp. isolated from blown salami packages: Description of Lactobacillus halodurans sp. nov. and Lactobacillus salsicarnum sp. nov.</title>
        <authorList>
            <person name="Schuster J.A."/>
            <person name="Klingl A."/>
            <person name="Vogel R.F."/>
            <person name="Ehrmann M.A."/>
        </authorList>
    </citation>
    <scope>NUCLEOTIDE SEQUENCE [LARGE SCALE GENOMIC DNA]</scope>
    <source>
        <strain evidence="5 6">TMW 1.2118</strain>
    </source>
</reference>
<dbReference type="InterPro" id="IPR020556">
    <property type="entry name" value="Amidase_CS"/>
</dbReference>
<dbReference type="InterPro" id="IPR000120">
    <property type="entry name" value="Amidase"/>
</dbReference>